<dbReference type="STRING" id="361077.A0A152A677"/>
<evidence type="ECO:0000313" key="2">
    <source>
        <dbReference type="Proteomes" id="UP000076078"/>
    </source>
</evidence>
<evidence type="ECO:0008006" key="3">
    <source>
        <dbReference type="Google" id="ProtNLM"/>
    </source>
</evidence>
<dbReference type="PANTHER" id="PTHR32031">
    <property type="entry name" value="FNIP REPEAT-CONTAINING PROTEIN-RELATED-RELATED"/>
    <property type="match status" value="1"/>
</dbReference>
<dbReference type="AlphaFoldDB" id="A0A152A677"/>
<dbReference type="InParanoid" id="A0A152A677"/>
<sequence>MSTCTADKHLKNPDLFCNQCITTCCSKCFKSHSAHAEKIVDIDQILSESSVTNNIDGIMKFIEENSEKKLLIEETFKFTVEEEYQEEQQKITNYFKKLHDALHYREVDLKKELKSHFDDNQEQFVTMTSVMENNVKKCKEIIGDLDSNKDQDNSIKKFNEFKILNLEFQKQLGADPKVSPFVPYKFREVPLLEFDQIISRSIIKQFTNQGQARVYKNVYLYTNNSMQRFDFATKKLEKVDFVPMDIKLDSIWQSMCSTDTNLYIFSKKNWCKWDPETTKWTVKPLPNETDNGGYQPAFYDGKKHIYLLGGYKGTTFYLNVTRFNIETEEFEFDFAKLNSSHQNDPIIIDGDEKMIYLCGGYHNKDTDTLDVLNVDTKQVVTEHHFAGDGFPNVTTGCYIPATNSIYMITREYLFFRYDVVTKTVYKLATAKGNGYYNRLFFDGDNTMYLTSTNLSNIHEYNINTNNWTIGEAFHPSSAYSFAMTTF</sequence>
<dbReference type="Gene3D" id="2.120.10.80">
    <property type="entry name" value="Kelch-type beta propeller"/>
    <property type="match status" value="1"/>
</dbReference>
<dbReference type="FunCoup" id="A0A152A677">
    <property type="interactions" value="421"/>
</dbReference>
<evidence type="ECO:0000313" key="1">
    <source>
        <dbReference type="EMBL" id="KYR01615.1"/>
    </source>
</evidence>
<dbReference type="InterPro" id="IPR015915">
    <property type="entry name" value="Kelch-typ_b-propeller"/>
</dbReference>
<organism evidence="1 2">
    <name type="scientific">Tieghemostelium lacteum</name>
    <name type="common">Slime mold</name>
    <name type="synonym">Dictyostelium lacteum</name>
    <dbReference type="NCBI Taxonomy" id="361077"/>
    <lineage>
        <taxon>Eukaryota</taxon>
        <taxon>Amoebozoa</taxon>
        <taxon>Evosea</taxon>
        <taxon>Eumycetozoa</taxon>
        <taxon>Dictyostelia</taxon>
        <taxon>Dictyosteliales</taxon>
        <taxon>Raperosteliaceae</taxon>
        <taxon>Tieghemostelium</taxon>
    </lineage>
</organism>
<proteinExistence type="predicted"/>
<dbReference type="EMBL" id="LODT01000006">
    <property type="protein sequence ID" value="KYR01615.1"/>
    <property type="molecule type" value="Genomic_DNA"/>
</dbReference>
<dbReference type="PANTHER" id="PTHR32031:SF47">
    <property type="entry name" value="B BOX-TYPE DOMAIN-CONTAINING PROTEIN-RELATED"/>
    <property type="match status" value="1"/>
</dbReference>
<dbReference type="SUPFAM" id="SSF50965">
    <property type="entry name" value="Galactose oxidase, central domain"/>
    <property type="match status" value="1"/>
</dbReference>
<gene>
    <name evidence="1" type="ORF">DLAC_01615</name>
</gene>
<accession>A0A152A677</accession>
<reference evidence="1 2" key="1">
    <citation type="submission" date="2015-12" db="EMBL/GenBank/DDBJ databases">
        <title>Dictyostelia acquired genes for synthesis and detection of signals that induce cell-type specialization by lateral gene transfer from prokaryotes.</title>
        <authorList>
            <person name="Gloeckner G."/>
            <person name="Schaap P."/>
        </authorList>
    </citation>
    <scope>NUCLEOTIDE SEQUENCE [LARGE SCALE GENOMIC DNA]</scope>
    <source>
        <strain evidence="1 2">TK</strain>
    </source>
</reference>
<name>A0A152A677_TIELA</name>
<protein>
    <recommendedName>
        <fullName evidence="3">B box-type domain-containing protein</fullName>
    </recommendedName>
</protein>
<comment type="caution">
    <text evidence="1">The sequence shown here is derived from an EMBL/GenBank/DDBJ whole genome shotgun (WGS) entry which is preliminary data.</text>
</comment>
<dbReference type="Proteomes" id="UP000076078">
    <property type="component" value="Unassembled WGS sequence"/>
</dbReference>
<keyword evidence="2" id="KW-1185">Reference proteome</keyword>
<dbReference type="InterPro" id="IPR052697">
    <property type="entry name" value="FNIP_repeat"/>
</dbReference>
<dbReference type="InterPro" id="IPR011043">
    <property type="entry name" value="Gal_Oxase/kelch_b-propeller"/>
</dbReference>
<dbReference type="OrthoDB" id="21903at2759"/>